<dbReference type="EMBL" id="CAADFL010000031">
    <property type="protein sequence ID" value="VFK07079.1"/>
    <property type="molecule type" value="Genomic_DNA"/>
</dbReference>
<sequence length="90" mass="10358">MDNYPFIPCTAFSKPTVLVSSIRKDPIGEFHSMNSNDYGQVVKGKGLREELHTGILWFSHLGLCRLGFSWLWHIFAAMKELTVTDWELNK</sequence>
<dbReference type="EMBL" id="CAADEZ010000043">
    <property type="protein sequence ID" value="VFJ47066.1"/>
    <property type="molecule type" value="Genomic_DNA"/>
</dbReference>
<reference evidence="1" key="1">
    <citation type="submission" date="2019-02" db="EMBL/GenBank/DDBJ databases">
        <authorList>
            <person name="Gruber-Vodicka R. H."/>
            <person name="Seah K. B. B."/>
        </authorList>
    </citation>
    <scope>NUCLEOTIDE SEQUENCE</scope>
    <source>
        <strain evidence="1">BECK_BZ163</strain>
        <strain evidence="3">BECK_BZ164</strain>
        <strain evidence="2">BECK_BZ165</strain>
    </source>
</reference>
<evidence type="ECO:0000313" key="1">
    <source>
        <dbReference type="EMBL" id="VFJ47066.1"/>
    </source>
</evidence>
<protein>
    <submittedName>
        <fullName evidence="1">Uncharacterized protein</fullName>
    </submittedName>
</protein>
<proteinExistence type="predicted"/>
<evidence type="ECO:0000313" key="3">
    <source>
        <dbReference type="EMBL" id="VFK07079.1"/>
    </source>
</evidence>
<organism evidence="1">
    <name type="scientific">Candidatus Kentrum sp. FM</name>
    <dbReference type="NCBI Taxonomy" id="2126340"/>
    <lineage>
        <taxon>Bacteria</taxon>
        <taxon>Pseudomonadati</taxon>
        <taxon>Pseudomonadota</taxon>
        <taxon>Gammaproteobacteria</taxon>
        <taxon>Candidatus Kentrum</taxon>
    </lineage>
</organism>
<evidence type="ECO:0000313" key="2">
    <source>
        <dbReference type="EMBL" id="VFJ65843.1"/>
    </source>
</evidence>
<accession>A0A450S598</accession>
<dbReference type="AlphaFoldDB" id="A0A450S598"/>
<dbReference type="EMBL" id="CAADFA010000405">
    <property type="protein sequence ID" value="VFJ65843.1"/>
    <property type="molecule type" value="Genomic_DNA"/>
</dbReference>
<gene>
    <name evidence="1" type="ORF">BECKFM1743A_GA0114220_100434</name>
    <name evidence="3" type="ORF">BECKFM1743B_GA0114221_100314</name>
    <name evidence="2" type="ORF">BECKFM1743C_GA0114222_104054</name>
</gene>
<name>A0A450S598_9GAMM</name>